<dbReference type="RefSeq" id="WP_283424566.1">
    <property type="nucleotide sequence ID" value="NZ_FXTY01000001.1"/>
</dbReference>
<name>A0ABY1NEN3_9RHOB</name>
<keyword evidence="1" id="KW-1133">Transmembrane helix</keyword>
<protein>
    <recommendedName>
        <fullName evidence="4">Cytochrome C oxidase subunit IV</fullName>
    </recommendedName>
</protein>
<sequence length="86" mass="9215">MTAILTRAWLFLIVFSMATTVLTGVLPEAGPIFVAAVLVLAGVKSRLILSDYLGLRNAPTFQRGFTLVLVGFLSLAMLLYALPSAM</sequence>
<keyword evidence="1" id="KW-0812">Transmembrane</keyword>
<keyword evidence="3" id="KW-1185">Reference proteome</keyword>
<evidence type="ECO:0000313" key="3">
    <source>
        <dbReference type="Proteomes" id="UP001157961"/>
    </source>
</evidence>
<accession>A0ABY1NEN3</accession>
<dbReference type="Proteomes" id="UP001157961">
    <property type="component" value="Unassembled WGS sequence"/>
</dbReference>
<keyword evidence="1" id="KW-0472">Membrane</keyword>
<evidence type="ECO:0000313" key="2">
    <source>
        <dbReference type="EMBL" id="SMP07056.1"/>
    </source>
</evidence>
<reference evidence="2 3" key="1">
    <citation type="submission" date="2017-05" db="EMBL/GenBank/DDBJ databases">
        <authorList>
            <person name="Varghese N."/>
            <person name="Submissions S."/>
        </authorList>
    </citation>
    <scope>NUCLEOTIDE SEQUENCE [LARGE SCALE GENOMIC DNA]</scope>
    <source>
        <strain evidence="2 3">DSM 29734</strain>
    </source>
</reference>
<comment type="caution">
    <text evidence="2">The sequence shown here is derived from an EMBL/GenBank/DDBJ whole genome shotgun (WGS) entry which is preliminary data.</text>
</comment>
<evidence type="ECO:0000256" key="1">
    <source>
        <dbReference type="SAM" id="Phobius"/>
    </source>
</evidence>
<dbReference type="EMBL" id="FXTY01000001">
    <property type="protein sequence ID" value="SMP07056.1"/>
    <property type="molecule type" value="Genomic_DNA"/>
</dbReference>
<organism evidence="2 3">
    <name type="scientific">Shimia sagamensis</name>
    <dbReference type="NCBI Taxonomy" id="1566352"/>
    <lineage>
        <taxon>Bacteria</taxon>
        <taxon>Pseudomonadati</taxon>
        <taxon>Pseudomonadota</taxon>
        <taxon>Alphaproteobacteria</taxon>
        <taxon>Rhodobacterales</taxon>
        <taxon>Roseobacteraceae</taxon>
    </lineage>
</organism>
<evidence type="ECO:0008006" key="4">
    <source>
        <dbReference type="Google" id="ProtNLM"/>
    </source>
</evidence>
<proteinExistence type="predicted"/>
<feature type="transmembrane region" description="Helical" evidence="1">
    <location>
        <begin position="65"/>
        <end position="82"/>
    </location>
</feature>
<gene>
    <name evidence="2" type="ORF">SAMN06265373_101724</name>
</gene>